<organism evidence="3 4">
    <name type="scientific">Dietzia timorensis</name>
    <dbReference type="NCBI Taxonomy" id="499555"/>
    <lineage>
        <taxon>Bacteria</taxon>
        <taxon>Bacillati</taxon>
        <taxon>Actinomycetota</taxon>
        <taxon>Actinomycetes</taxon>
        <taxon>Mycobacteriales</taxon>
        <taxon>Dietziaceae</taxon>
        <taxon>Dietzia</taxon>
    </lineage>
</organism>
<sequence length="119" mass="12736">MAITDKTGAEIAVEHNVEEKAFEIRLVAEDTIAGKAHYIESDGERIFYHTVVDSEFGGRGLGTALVNEALQASLRDNVTVVPVCPMVKGFLDKNGDAYAAEGGSTRNPTQADIDAARRA</sequence>
<comment type="caution">
    <text evidence="3">The sequence shown here is derived from an EMBL/GenBank/DDBJ whole genome shotgun (WGS) entry which is preliminary data.</text>
</comment>
<evidence type="ECO:0000256" key="1">
    <source>
        <dbReference type="SAM" id="MobiDB-lite"/>
    </source>
</evidence>
<dbReference type="Gene3D" id="3.40.630.30">
    <property type="match status" value="1"/>
</dbReference>
<dbReference type="InterPro" id="IPR016181">
    <property type="entry name" value="Acyl_CoA_acyltransferase"/>
</dbReference>
<dbReference type="EMBL" id="DYXM01000127">
    <property type="protein sequence ID" value="HJE90743.1"/>
    <property type="molecule type" value="Genomic_DNA"/>
</dbReference>
<dbReference type="Pfam" id="PF14542">
    <property type="entry name" value="Acetyltransf_CG"/>
    <property type="match status" value="1"/>
</dbReference>
<evidence type="ECO:0000313" key="4">
    <source>
        <dbReference type="Proteomes" id="UP000776650"/>
    </source>
</evidence>
<dbReference type="PROSITE" id="PS51729">
    <property type="entry name" value="GNAT_YJDJ"/>
    <property type="match status" value="1"/>
</dbReference>
<dbReference type="InterPro" id="IPR045057">
    <property type="entry name" value="Gcn5-rel_NAT"/>
</dbReference>
<evidence type="ECO:0000259" key="2">
    <source>
        <dbReference type="PROSITE" id="PS51729"/>
    </source>
</evidence>
<reference evidence="3" key="1">
    <citation type="journal article" date="2021" name="PeerJ">
        <title>Extensive microbial diversity within the chicken gut microbiome revealed by metagenomics and culture.</title>
        <authorList>
            <person name="Gilroy R."/>
            <person name="Ravi A."/>
            <person name="Getino M."/>
            <person name="Pursley I."/>
            <person name="Horton D.L."/>
            <person name="Alikhan N.F."/>
            <person name="Baker D."/>
            <person name="Gharbi K."/>
            <person name="Hall N."/>
            <person name="Watson M."/>
            <person name="Adriaenssens E.M."/>
            <person name="Foster-Nyarko E."/>
            <person name="Jarju S."/>
            <person name="Secka A."/>
            <person name="Antonio M."/>
            <person name="Oren A."/>
            <person name="Chaudhuri R.R."/>
            <person name="La Ragione R."/>
            <person name="Hildebrand F."/>
            <person name="Pallen M.J."/>
        </authorList>
    </citation>
    <scope>NUCLEOTIDE SEQUENCE</scope>
    <source>
        <strain evidence="3">ChiGjej1B1-18357</strain>
    </source>
</reference>
<accession>A0A921F5D6</accession>
<protein>
    <submittedName>
        <fullName evidence="3">N-acetyltransferase</fullName>
    </submittedName>
</protein>
<dbReference type="Proteomes" id="UP000776650">
    <property type="component" value="Unassembled WGS sequence"/>
</dbReference>
<proteinExistence type="predicted"/>
<dbReference type="SUPFAM" id="SSF55729">
    <property type="entry name" value="Acyl-CoA N-acyltransferases (Nat)"/>
    <property type="match status" value="1"/>
</dbReference>
<dbReference type="PANTHER" id="PTHR31435:SF10">
    <property type="entry name" value="BSR4717 PROTEIN"/>
    <property type="match status" value="1"/>
</dbReference>
<dbReference type="InterPro" id="IPR031165">
    <property type="entry name" value="GNAT_YJDJ"/>
</dbReference>
<feature type="region of interest" description="Disordered" evidence="1">
    <location>
        <begin position="97"/>
        <end position="119"/>
    </location>
</feature>
<dbReference type="PANTHER" id="PTHR31435">
    <property type="entry name" value="PROTEIN NATD1"/>
    <property type="match status" value="1"/>
</dbReference>
<dbReference type="AlphaFoldDB" id="A0A921F5D6"/>
<feature type="domain" description="N-acetyltransferase" evidence="2">
    <location>
        <begin position="14"/>
        <end position="103"/>
    </location>
</feature>
<evidence type="ECO:0000313" key="3">
    <source>
        <dbReference type="EMBL" id="HJE90743.1"/>
    </source>
</evidence>
<dbReference type="RefSeq" id="WP_303912028.1">
    <property type="nucleotide sequence ID" value="NZ_DYXM01000127.1"/>
</dbReference>
<name>A0A921F5D6_9ACTN</name>
<gene>
    <name evidence="3" type="ORF">K8V11_07025</name>
</gene>
<reference evidence="3" key="2">
    <citation type="submission" date="2021-09" db="EMBL/GenBank/DDBJ databases">
        <authorList>
            <person name="Gilroy R."/>
        </authorList>
    </citation>
    <scope>NUCLEOTIDE SEQUENCE</scope>
    <source>
        <strain evidence="3">ChiGjej1B1-18357</strain>
    </source>
</reference>